<evidence type="ECO:0000313" key="16">
    <source>
        <dbReference type="Proteomes" id="UP000274922"/>
    </source>
</evidence>
<feature type="domain" description="N-acetyltransferase" evidence="13">
    <location>
        <begin position="509"/>
        <end position="744"/>
    </location>
</feature>
<dbReference type="GO" id="GO:0008033">
    <property type="term" value="P:tRNA processing"/>
    <property type="evidence" value="ECO:0007669"/>
    <property type="project" value="UniProtKB-KW"/>
</dbReference>
<dbReference type="GO" id="GO:0005730">
    <property type="term" value="C:nucleolus"/>
    <property type="evidence" value="ECO:0007669"/>
    <property type="project" value="UniProtKB-SubCell"/>
</dbReference>
<keyword evidence="3" id="KW-0808">Transferase</keyword>
<feature type="domain" description="TcmA/NAT10 helicase" evidence="11">
    <location>
        <begin position="278"/>
        <end position="464"/>
    </location>
</feature>
<feature type="non-terminal residue" evidence="15">
    <location>
        <position position="1"/>
    </location>
</feature>
<dbReference type="Gene3D" id="3.40.50.11040">
    <property type="match status" value="1"/>
</dbReference>
<evidence type="ECO:0000256" key="3">
    <source>
        <dbReference type="ARBA" id="ARBA00022679"/>
    </source>
</evidence>
<dbReference type="Pfam" id="PF05127">
    <property type="entry name" value="NAT10_TcmA_helicase"/>
    <property type="match status" value="1"/>
</dbReference>
<dbReference type="Pfam" id="PF13725">
    <property type="entry name" value="tRNA_bind_2"/>
    <property type="match status" value="1"/>
</dbReference>
<dbReference type="OrthoDB" id="10067491at2759"/>
<evidence type="ECO:0000259" key="11">
    <source>
        <dbReference type="Pfam" id="PF05127"/>
    </source>
</evidence>
<evidence type="ECO:0000256" key="6">
    <source>
        <dbReference type="ARBA" id="ARBA00022840"/>
    </source>
</evidence>
<organism evidence="15 16">
    <name type="scientific">Caulochytrium protostelioides</name>
    <dbReference type="NCBI Taxonomy" id="1555241"/>
    <lineage>
        <taxon>Eukaryota</taxon>
        <taxon>Fungi</taxon>
        <taxon>Fungi incertae sedis</taxon>
        <taxon>Chytridiomycota</taxon>
        <taxon>Chytridiomycota incertae sedis</taxon>
        <taxon>Chytridiomycetes</taxon>
        <taxon>Caulochytriales</taxon>
        <taxon>Caulochytriaceae</taxon>
        <taxon>Caulochytrium</taxon>
    </lineage>
</organism>
<dbReference type="Gene3D" id="3.40.630.30">
    <property type="match status" value="1"/>
</dbReference>
<dbReference type="InterPro" id="IPR032672">
    <property type="entry name" value="TmcA/NAT10/Kre33"/>
</dbReference>
<feature type="domain" description="TmcA/NAT10 N-terminal" evidence="12">
    <location>
        <begin position="7"/>
        <end position="195"/>
    </location>
</feature>
<protein>
    <recommendedName>
        <fullName evidence="10">RNA cytidine acetyltransferase</fullName>
    </recommendedName>
</protein>
<keyword evidence="16" id="KW-1185">Reference proteome</keyword>
<feature type="domain" description="Possible tRNA binding" evidence="14">
    <location>
        <begin position="757"/>
        <end position="929"/>
    </location>
</feature>
<dbReference type="InterPro" id="IPR027992">
    <property type="entry name" value="tRNA_bind_dom"/>
</dbReference>
<dbReference type="GO" id="GO:1990883">
    <property type="term" value="F:18S rRNA cytidine N-acetyltransferase activity"/>
    <property type="evidence" value="ECO:0007669"/>
    <property type="project" value="TreeGrafter"/>
</dbReference>
<dbReference type="InterPro" id="IPR013562">
    <property type="entry name" value="TmcA/NAT10_N"/>
</dbReference>
<dbReference type="FunFam" id="3.40.50.300:FF:002218">
    <property type="entry name" value="tRNA(Met) cytidine acetyltransferase TmcA"/>
    <property type="match status" value="1"/>
</dbReference>
<comment type="catalytic activity">
    <reaction evidence="9">
        <text>a cytidine in 18S rRNA + acetyl-CoA + ATP + H2O = an N(4)-acetylcytidine in 18S rRNA + ADP + phosphate + CoA + H(+)</text>
        <dbReference type="Rhea" id="RHEA:51424"/>
        <dbReference type="Rhea" id="RHEA-COMP:13575"/>
        <dbReference type="Rhea" id="RHEA-COMP:13576"/>
        <dbReference type="ChEBI" id="CHEBI:15377"/>
        <dbReference type="ChEBI" id="CHEBI:15378"/>
        <dbReference type="ChEBI" id="CHEBI:30616"/>
        <dbReference type="ChEBI" id="CHEBI:43474"/>
        <dbReference type="ChEBI" id="CHEBI:57287"/>
        <dbReference type="ChEBI" id="CHEBI:57288"/>
        <dbReference type="ChEBI" id="CHEBI:74900"/>
        <dbReference type="ChEBI" id="CHEBI:82748"/>
        <dbReference type="ChEBI" id="CHEBI:456216"/>
    </reaction>
</comment>
<keyword evidence="8" id="KW-0012">Acyltransferase</keyword>
<evidence type="ECO:0000256" key="10">
    <source>
        <dbReference type="ARBA" id="ARBA00068357"/>
    </source>
</evidence>
<dbReference type="EMBL" id="ML014271">
    <property type="protein sequence ID" value="RKO99607.1"/>
    <property type="molecule type" value="Genomic_DNA"/>
</dbReference>
<keyword evidence="4" id="KW-0819">tRNA processing</keyword>
<name>A0A4P9X3J6_9FUNG</name>
<evidence type="ECO:0000256" key="9">
    <source>
        <dbReference type="ARBA" id="ARBA00052133"/>
    </source>
</evidence>
<evidence type="ECO:0000256" key="8">
    <source>
        <dbReference type="ARBA" id="ARBA00023315"/>
    </source>
</evidence>
<dbReference type="PANTHER" id="PTHR10925:SF5">
    <property type="entry name" value="RNA CYTIDINE ACETYLTRANSFERASE"/>
    <property type="match status" value="1"/>
</dbReference>
<dbReference type="InterPro" id="IPR000182">
    <property type="entry name" value="GNAT_dom"/>
</dbReference>
<dbReference type="InterPro" id="IPR027417">
    <property type="entry name" value="P-loop_NTPase"/>
</dbReference>
<dbReference type="Pfam" id="PF13718">
    <property type="entry name" value="GNAT_acetyltr_2"/>
    <property type="match status" value="1"/>
</dbReference>
<evidence type="ECO:0000256" key="2">
    <source>
        <dbReference type="ARBA" id="ARBA00022552"/>
    </source>
</evidence>
<evidence type="ECO:0000259" key="12">
    <source>
        <dbReference type="Pfam" id="PF08351"/>
    </source>
</evidence>
<evidence type="ECO:0000313" key="15">
    <source>
        <dbReference type="EMBL" id="RKO99607.1"/>
    </source>
</evidence>
<keyword evidence="6" id="KW-0067">ATP-binding</keyword>
<dbReference type="STRING" id="1555241.A0A4P9X3J6"/>
<dbReference type="GO" id="GO:0005524">
    <property type="term" value="F:ATP binding"/>
    <property type="evidence" value="ECO:0007669"/>
    <property type="project" value="UniProtKB-KW"/>
</dbReference>
<dbReference type="GO" id="GO:1904812">
    <property type="term" value="P:rRNA acetylation involved in maturation of SSU-rRNA"/>
    <property type="evidence" value="ECO:0007669"/>
    <property type="project" value="InterPro"/>
</dbReference>
<dbReference type="AlphaFoldDB" id="A0A4P9X3J6"/>
<reference evidence="16" key="1">
    <citation type="journal article" date="2018" name="Nat. Microbiol.">
        <title>Leveraging single-cell genomics to expand the fungal tree of life.</title>
        <authorList>
            <person name="Ahrendt S.R."/>
            <person name="Quandt C.A."/>
            <person name="Ciobanu D."/>
            <person name="Clum A."/>
            <person name="Salamov A."/>
            <person name="Andreopoulos B."/>
            <person name="Cheng J.F."/>
            <person name="Woyke T."/>
            <person name="Pelin A."/>
            <person name="Henrissat B."/>
            <person name="Reynolds N.K."/>
            <person name="Benny G.L."/>
            <person name="Smith M.E."/>
            <person name="James T.Y."/>
            <person name="Grigoriev I.V."/>
        </authorList>
    </citation>
    <scope>NUCLEOTIDE SEQUENCE [LARGE SCALE GENOMIC DNA]</scope>
    <source>
        <strain evidence="16">ATCC 52028</strain>
    </source>
</reference>
<dbReference type="Proteomes" id="UP000274922">
    <property type="component" value="Unassembled WGS sequence"/>
</dbReference>
<comment type="subcellular location">
    <subcellularLocation>
        <location evidence="1">Nucleus</location>
        <location evidence="1">Nucleolus</location>
    </subcellularLocation>
</comment>
<dbReference type="InterPro" id="IPR007807">
    <property type="entry name" value="TcmA/NAT10_helicase"/>
</dbReference>
<dbReference type="PANTHER" id="PTHR10925">
    <property type="entry name" value="N-ACETYLTRANSFERASE 10"/>
    <property type="match status" value="1"/>
</dbReference>
<evidence type="ECO:0000259" key="14">
    <source>
        <dbReference type="Pfam" id="PF13725"/>
    </source>
</evidence>
<keyword evidence="2" id="KW-0698">rRNA processing</keyword>
<dbReference type="FunFam" id="3.40.50.11040:FF:000002">
    <property type="entry name" value="RNA cytidine acetyltransferase"/>
    <property type="match status" value="1"/>
</dbReference>
<accession>A0A4P9X3J6</accession>
<evidence type="ECO:0000256" key="4">
    <source>
        <dbReference type="ARBA" id="ARBA00022694"/>
    </source>
</evidence>
<evidence type="ECO:0000256" key="1">
    <source>
        <dbReference type="ARBA" id="ARBA00004604"/>
    </source>
</evidence>
<dbReference type="Pfam" id="PF08351">
    <property type="entry name" value="TmcA_N"/>
    <property type="match status" value="1"/>
</dbReference>
<keyword evidence="7" id="KW-0539">Nucleus</keyword>
<feature type="non-terminal residue" evidence="15">
    <location>
        <position position="931"/>
    </location>
</feature>
<evidence type="ECO:0000259" key="13">
    <source>
        <dbReference type="Pfam" id="PF13718"/>
    </source>
</evidence>
<dbReference type="Gene3D" id="3.40.50.300">
    <property type="entry name" value="P-loop containing nucleotide triphosphate hydrolases"/>
    <property type="match status" value="1"/>
</dbReference>
<dbReference type="GO" id="GO:0000049">
    <property type="term" value="F:tRNA binding"/>
    <property type="evidence" value="ECO:0007669"/>
    <property type="project" value="TreeGrafter"/>
</dbReference>
<dbReference type="HAMAP" id="MF_03211">
    <property type="entry name" value="RNA_acetyltr_Nat10"/>
    <property type="match status" value="1"/>
</dbReference>
<keyword evidence="5" id="KW-0547">Nucleotide-binding</keyword>
<proteinExistence type="inferred from homology"/>
<dbReference type="GO" id="GO:0030686">
    <property type="term" value="C:90S preribosome"/>
    <property type="evidence" value="ECO:0007669"/>
    <property type="project" value="TreeGrafter"/>
</dbReference>
<evidence type="ECO:0000256" key="7">
    <source>
        <dbReference type="ARBA" id="ARBA00023242"/>
    </source>
</evidence>
<evidence type="ECO:0000256" key="5">
    <source>
        <dbReference type="ARBA" id="ARBA00022741"/>
    </source>
</evidence>
<sequence>LDARVPTLIKNGVAQNHRSFFVMVGDRGKDQVVTLHYLLTKARVSSRPDVLWCYKKELGFSSNRRKRMRHVQKQIKKGIREVDEDDPFDIFVSSTNIRYSYYKETDKILGNTYGMCILQDFEAVTPNLLARTIETVEGGGLVVLLLKSMSSLKQLYTMTMDVHARYRTAANEDTVARFNERFLLSLGQCANCLVTDDELNVLPLTQTRTIEPFVVQTDAQGQAIDPDAQKKQELIEGLEDAQPITALVKECKTLDQAKAVMTFIDAIAEKKMNSTVALTAARGRGKSASMGLALASAVAYGYSNIFVTSPSPENLKTFFEFVVRALKALNYAEHIDYELVQSTLPEYGKAIVRINIHRDHRQTVQWIQPQDHHQLTHCELLIVDEAAAIPLPLLRKLLGPYLVFMASTINGYEGTGRALQLKLLKQLREESTSGRPLREITLEIPIRYGHHDPVEAWLDNLLCLRGAESMKAVLGTSGCPNPAQCELFEVNRDSLFSYHPASEAFLQSVMSLYVAGHYKNSPNDLQLLSDAPAHRLYVLLARPKPTDGPAQLPMPLVVIQVAMEGQIAANSINQALARGVRTAGDLIPWVVSQQFGESDFGRLSGCRVIRIATHPDLTGMGYGRRAMEELVRILNQTGSGLNLDEAAAAVTAPSKPSRLDDDADAAKTSVLLSEKLAPRAASQLGPLLSKGLPLKSKLDWFGVSFGLTPELLRFWRRLEMAPIYLRQTANELTGEHTCIMLRHMDRALAAAAAEDDWLTGFVQDFQRRMLDLTGMAFRAMPVRLIMGMLPTTSSVVVLTDKDAANALTSQEIPTYFTRFDLKRLASYADNLVDFHVVADLLPRLAQLYFDPKGCRLILPPSKAASAEASLATGPLSAIQQSLLVGMGLQMKSMDDMVKELNVGSSQLLALFSKSMRRFSKVLGEIEMQAEQ</sequence>
<dbReference type="InterPro" id="IPR033688">
    <property type="entry name" value="NAT10"/>
</dbReference>
<gene>
    <name evidence="15" type="ORF">CXG81DRAFT_2949</name>
</gene>